<dbReference type="HOGENOM" id="CLU_041771_4_0_7"/>
<evidence type="ECO:0000256" key="4">
    <source>
        <dbReference type="ARBA" id="ARBA00022989"/>
    </source>
</evidence>
<evidence type="ECO:0000313" key="8">
    <source>
        <dbReference type="Proteomes" id="UP000008721"/>
    </source>
</evidence>
<evidence type="ECO:0000256" key="5">
    <source>
        <dbReference type="ARBA" id="ARBA00023136"/>
    </source>
</evidence>
<feature type="transmembrane region" description="Helical" evidence="6">
    <location>
        <begin position="54"/>
        <end position="77"/>
    </location>
</feature>
<organism evidence="7 8">
    <name type="scientific">Sulfuricurvum kujiense (strain ATCC BAA-921 / DSM 16994 / JCM 11577 / YK-1)</name>
    <dbReference type="NCBI Taxonomy" id="709032"/>
    <lineage>
        <taxon>Bacteria</taxon>
        <taxon>Pseudomonadati</taxon>
        <taxon>Campylobacterota</taxon>
        <taxon>Epsilonproteobacteria</taxon>
        <taxon>Campylobacterales</taxon>
        <taxon>Sulfurimonadaceae</taxon>
        <taxon>Sulfuricurvum</taxon>
    </lineage>
</organism>
<dbReference type="InterPro" id="IPR002549">
    <property type="entry name" value="AI-2E-like"/>
</dbReference>
<protein>
    <recommendedName>
        <fullName evidence="9">AI-2E family transporter</fullName>
    </recommendedName>
</protein>
<dbReference type="Pfam" id="PF01594">
    <property type="entry name" value="AI-2E_transport"/>
    <property type="match status" value="1"/>
</dbReference>
<dbReference type="AlphaFoldDB" id="E4U2G0"/>
<dbReference type="RefSeq" id="WP_013460844.1">
    <property type="nucleotide sequence ID" value="NC_014762.1"/>
</dbReference>
<evidence type="ECO:0000313" key="7">
    <source>
        <dbReference type="EMBL" id="ADR34647.1"/>
    </source>
</evidence>
<sequence length="345" mass="38955">MKKEYFTLTLLLIASYGIFILYEPFWMSIVVASLLAMSTHHIQMGFLQLTNNRFLASMLSTLLLGLLFFAPLGYFMFRLSVMLQHLDPVIMSMLEAKLRGWLAHLPPSLSRVEVKIEAALTKFDPETLTQHIIAYASQIGSFTMSFLSGTVFILIFYFIAHYYGRDIFEFFKRSAHFPQQESTLIIFEMRSSMSVVFYSILVTAVFEGALFGVAVGYMGYNGLLFGIMYGFASLIPVVGGVVMWLPFALFELALGHTENALFITLYTIIVISVIADTFIKPVIIKLINQRLIKPQEKINELIIFFAILAGLATFGFWGMIIGPAITVLFLTLMKITEAQSEEITH</sequence>
<keyword evidence="3 6" id="KW-0812">Transmembrane</keyword>
<dbReference type="Proteomes" id="UP000008721">
    <property type="component" value="Chromosome"/>
</dbReference>
<reference evidence="7 8" key="1">
    <citation type="journal article" date="2012" name="Stand. Genomic Sci.">
        <title>Complete genome sequence of the sulfur compounds oxidizing chemolithoautotroph Sulfuricurvum kujiense type strain (YK-1(T)).</title>
        <authorList>
            <person name="Han C."/>
            <person name="Kotsyurbenko O."/>
            <person name="Chertkov O."/>
            <person name="Held B."/>
            <person name="Lapidus A."/>
            <person name="Nolan M."/>
            <person name="Lucas S."/>
            <person name="Hammon N."/>
            <person name="Deshpande S."/>
            <person name="Cheng J.F."/>
            <person name="Tapia R."/>
            <person name="Goodwin L.A."/>
            <person name="Pitluck S."/>
            <person name="Liolios K."/>
            <person name="Pagani I."/>
            <person name="Ivanova N."/>
            <person name="Mavromatis K."/>
            <person name="Mikhailova N."/>
            <person name="Pati A."/>
            <person name="Chen A."/>
            <person name="Palaniappan K."/>
            <person name="Land M."/>
            <person name="Hauser L."/>
            <person name="Chang Y.J."/>
            <person name="Jeffries C.D."/>
            <person name="Brambilla E.M."/>
            <person name="Rohde M."/>
            <person name="Spring S."/>
            <person name="Sikorski J."/>
            <person name="Goker M."/>
            <person name="Woyke T."/>
            <person name="Bristow J."/>
            <person name="Eisen J.A."/>
            <person name="Markowitz V."/>
            <person name="Hugenholtz P."/>
            <person name="Kyrpides N.C."/>
            <person name="Klenk H.P."/>
            <person name="Detter J.C."/>
        </authorList>
    </citation>
    <scope>NUCLEOTIDE SEQUENCE [LARGE SCALE GENOMIC DNA]</scope>
    <source>
        <strain evidence="8">ATCC BAA-921 / DSM 16994 / JCM 11577 / YK-1</strain>
    </source>
</reference>
<dbReference type="PANTHER" id="PTHR21716:SF4">
    <property type="entry name" value="TRANSMEMBRANE PROTEIN 245"/>
    <property type="match status" value="1"/>
</dbReference>
<keyword evidence="4 6" id="KW-1133">Transmembrane helix</keyword>
<dbReference type="STRING" id="709032.Sulku_1987"/>
<keyword evidence="5 6" id="KW-0472">Membrane</keyword>
<comment type="subcellular location">
    <subcellularLocation>
        <location evidence="1">Membrane</location>
        <topology evidence="1">Multi-pass membrane protein</topology>
    </subcellularLocation>
</comment>
<feature type="transmembrane region" description="Helical" evidence="6">
    <location>
        <begin position="144"/>
        <end position="164"/>
    </location>
</feature>
<comment type="similarity">
    <text evidence="2">Belongs to the autoinducer-2 exporter (AI-2E) (TC 2.A.86) family.</text>
</comment>
<proteinExistence type="inferred from homology"/>
<gene>
    <name evidence="7" type="ordered locus">Sulku_1987</name>
</gene>
<name>E4U2G0_SULKY</name>
<dbReference type="GO" id="GO:0016020">
    <property type="term" value="C:membrane"/>
    <property type="evidence" value="ECO:0007669"/>
    <property type="project" value="UniProtKB-SubCell"/>
</dbReference>
<dbReference type="PANTHER" id="PTHR21716">
    <property type="entry name" value="TRANSMEMBRANE PROTEIN"/>
    <property type="match status" value="1"/>
</dbReference>
<dbReference type="KEGG" id="sku:Sulku_1987"/>
<accession>E4U2G0</accession>
<feature type="transmembrane region" description="Helical" evidence="6">
    <location>
        <begin position="303"/>
        <end position="330"/>
    </location>
</feature>
<dbReference type="EMBL" id="CP002355">
    <property type="protein sequence ID" value="ADR34647.1"/>
    <property type="molecule type" value="Genomic_DNA"/>
</dbReference>
<evidence type="ECO:0000256" key="1">
    <source>
        <dbReference type="ARBA" id="ARBA00004141"/>
    </source>
</evidence>
<evidence type="ECO:0008006" key="9">
    <source>
        <dbReference type="Google" id="ProtNLM"/>
    </source>
</evidence>
<feature type="transmembrane region" description="Helical" evidence="6">
    <location>
        <begin position="261"/>
        <end position="283"/>
    </location>
</feature>
<feature type="transmembrane region" description="Helical" evidence="6">
    <location>
        <begin position="195"/>
        <end position="220"/>
    </location>
</feature>
<evidence type="ECO:0000256" key="2">
    <source>
        <dbReference type="ARBA" id="ARBA00009773"/>
    </source>
</evidence>
<evidence type="ECO:0000256" key="3">
    <source>
        <dbReference type="ARBA" id="ARBA00022692"/>
    </source>
</evidence>
<evidence type="ECO:0000256" key="6">
    <source>
        <dbReference type="SAM" id="Phobius"/>
    </source>
</evidence>
<dbReference type="eggNOG" id="COG0628">
    <property type="taxonomic scope" value="Bacteria"/>
</dbReference>
<keyword evidence="8" id="KW-1185">Reference proteome</keyword>
<dbReference type="OrthoDB" id="5348369at2"/>
<feature type="transmembrane region" description="Helical" evidence="6">
    <location>
        <begin position="226"/>
        <end position="249"/>
    </location>
</feature>